<reference evidence="4" key="1">
    <citation type="submission" date="2016-10" db="EMBL/GenBank/DDBJ databases">
        <title>Sequence of Gallionella enrichment culture.</title>
        <authorList>
            <person name="Poehlein A."/>
            <person name="Muehling M."/>
            <person name="Daniel R."/>
        </authorList>
    </citation>
    <scope>NUCLEOTIDE SEQUENCE</scope>
</reference>
<evidence type="ECO:0000313" key="4">
    <source>
        <dbReference type="EMBL" id="OIR14976.1"/>
    </source>
</evidence>
<keyword evidence="2 4" id="KW-0456">Lyase</keyword>
<dbReference type="Pfam" id="PF05426">
    <property type="entry name" value="Alginate_lyase"/>
    <property type="match status" value="1"/>
</dbReference>
<dbReference type="AlphaFoldDB" id="A0A1J5TFM3"/>
<evidence type="ECO:0000256" key="1">
    <source>
        <dbReference type="ARBA" id="ARBA00022729"/>
    </source>
</evidence>
<dbReference type="InterPro" id="IPR008929">
    <property type="entry name" value="Chondroitin_lyas"/>
</dbReference>
<gene>
    <name evidence="4" type="ORF">GALL_40940</name>
</gene>
<comment type="caution">
    <text evidence="4">The sequence shown here is derived from an EMBL/GenBank/DDBJ whole genome shotgun (WGS) entry which is preliminary data.</text>
</comment>
<dbReference type="InterPro" id="IPR008397">
    <property type="entry name" value="Alginate_lyase_dom"/>
</dbReference>
<protein>
    <submittedName>
        <fullName evidence="4">Alginate lyase</fullName>
    </submittedName>
</protein>
<proteinExistence type="predicted"/>
<dbReference type="GO" id="GO:0042597">
    <property type="term" value="C:periplasmic space"/>
    <property type="evidence" value="ECO:0007669"/>
    <property type="project" value="InterPro"/>
</dbReference>
<dbReference type="GO" id="GO:0016829">
    <property type="term" value="F:lyase activity"/>
    <property type="evidence" value="ECO:0007669"/>
    <property type="project" value="UniProtKB-KW"/>
</dbReference>
<evidence type="ECO:0000256" key="2">
    <source>
        <dbReference type="ARBA" id="ARBA00023239"/>
    </source>
</evidence>
<organism evidence="4">
    <name type="scientific">mine drainage metagenome</name>
    <dbReference type="NCBI Taxonomy" id="410659"/>
    <lineage>
        <taxon>unclassified sequences</taxon>
        <taxon>metagenomes</taxon>
        <taxon>ecological metagenomes</taxon>
    </lineage>
</organism>
<evidence type="ECO:0000259" key="3">
    <source>
        <dbReference type="Pfam" id="PF05426"/>
    </source>
</evidence>
<accession>A0A1J5TFM3</accession>
<sequence>MHPTNAASRILRLACIGIVTSLCAAAVRASESVAPWIVAMDVPAGAAFAPAVARALHAPIRTVVDKPSPSPTGDPHDYVSYARYFWPNPVRPGSLPFVRRDGHVNREQVDKGDRGRLGRFVETVSVLSMAWHRDHRADCARRAGEWIRAWFLAPATRMNPNMDYAQVRIGHNHNQGNHTGVLDSRGFADVVDALRLLDGSPALAAGERVAVRSWFEHYDDWLMRAEPARLEREARNNHGSWYLVQAIAIARYLGRDNEARALCREDEARIAWQIRPDGSQPLELVRQDALGYSVFNLEAQLRVASLAEGLGIDLWRYKSPSGASLRGALDALRPYNERPSRWPGRELAALHPGFLDPLLAQAKALDATGT</sequence>
<keyword evidence="1" id="KW-0732">Signal</keyword>
<feature type="domain" description="Alginate lyase" evidence="3">
    <location>
        <begin position="63"/>
        <end position="342"/>
    </location>
</feature>
<dbReference type="EMBL" id="MLJW01000010">
    <property type="protein sequence ID" value="OIR14976.1"/>
    <property type="molecule type" value="Genomic_DNA"/>
</dbReference>
<name>A0A1J5TFM3_9ZZZZ</name>
<dbReference type="SUPFAM" id="SSF48230">
    <property type="entry name" value="Chondroitin AC/alginate lyase"/>
    <property type="match status" value="1"/>
</dbReference>
<dbReference type="Gene3D" id="1.50.10.100">
    <property type="entry name" value="Chondroitin AC/alginate lyase"/>
    <property type="match status" value="1"/>
</dbReference>